<dbReference type="EMBL" id="JACEGQ020000016">
    <property type="protein sequence ID" value="KAH8484832.1"/>
    <property type="molecule type" value="Genomic_DNA"/>
</dbReference>
<dbReference type="Proteomes" id="UP000807159">
    <property type="component" value="Chromosome 16"/>
</dbReference>
<evidence type="ECO:0000313" key="1">
    <source>
        <dbReference type="EMBL" id="KAH8484832.1"/>
    </source>
</evidence>
<proteinExistence type="predicted"/>
<dbReference type="AlphaFoldDB" id="A0A8T2WWM6"/>
<gene>
    <name evidence="1" type="ORF">H0E87_026554</name>
</gene>
<protein>
    <submittedName>
        <fullName evidence="1">Uncharacterized protein</fullName>
    </submittedName>
</protein>
<comment type="caution">
    <text evidence="1">The sequence shown here is derived from an EMBL/GenBank/DDBJ whole genome shotgun (WGS) entry which is preliminary data.</text>
</comment>
<keyword evidence="2" id="KW-1185">Reference proteome</keyword>
<organism evidence="1 2">
    <name type="scientific">Populus deltoides</name>
    <name type="common">Eastern poplar</name>
    <name type="synonym">Eastern cottonwood</name>
    <dbReference type="NCBI Taxonomy" id="3696"/>
    <lineage>
        <taxon>Eukaryota</taxon>
        <taxon>Viridiplantae</taxon>
        <taxon>Streptophyta</taxon>
        <taxon>Embryophyta</taxon>
        <taxon>Tracheophyta</taxon>
        <taxon>Spermatophyta</taxon>
        <taxon>Magnoliopsida</taxon>
        <taxon>eudicotyledons</taxon>
        <taxon>Gunneridae</taxon>
        <taxon>Pentapetalae</taxon>
        <taxon>rosids</taxon>
        <taxon>fabids</taxon>
        <taxon>Malpighiales</taxon>
        <taxon>Salicaceae</taxon>
        <taxon>Saliceae</taxon>
        <taxon>Populus</taxon>
    </lineage>
</organism>
<accession>A0A8T2WWM6</accession>
<reference evidence="1" key="1">
    <citation type="journal article" date="2021" name="J. Hered.">
        <title>Genome Assembly of Salicaceae Populus deltoides (Eastern Cottonwood) I-69 Based on Nanopore Sequencing and Hi-C Technologies.</title>
        <authorList>
            <person name="Bai S."/>
            <person name="Wu H."/>
            <person name="Zhang J."/>
            <person name="Pan Z."/>
            <person name="Zhao W."/>
            <person name="Li Z."/>
            <person name="Tong C."/>
        </authorList>
    </citation>
    <scope>NUCLEOTIDE SEQUENCE</scope>
    <source>
        <tissue evidence="1">Leaf</tissue>
    </source>
</reference>
<sequence>MEKRRSWLWFKQRFVFSAKSTLLKLASSSRHKNRGKTELITINPYVFMTSPAFRYLSNGSICVLQPRRFHDTCKVKSNWASNIEMDLLCVELLWLWGTGNNRGLMNLGKDLETCGEYTDIQVMWKMIHSCHPIAQDTRRKRPYRKFCFRPA</sequence>
<name>A0A8T2WWM6_POPDE</name>
<evidence type="ECO:0000313" key="2">
    <source>
        <dbReference type="Proteomes" id="UP000807159"/>
    </source>
</evidence>